<dbReference type="Gene3D" id="3.40.50.450">
    <property type="match status" value="1"/>
</dbReference>
<dbReference type="InterPro" id="IPR031100">
    <property type="entry name" value="LOG_fam"/>
</dbReference>
<protein>
    <recommendedName>
        <fullName evidence="3">Cytokinin riboside 5'-monophosphate phosphoribohydrolase</fullName>
    </recommendedName>
</protein>
<evidence type="ECO:0008006" key="3">
    <source>
        <dbReference type="Google" id="ProtNLM"/>
    </source>
</evidence>
<proteinExistence type="predicted"/>
<evidence type="ECO:0000313" key="2">
    <source>
        <dbReference type="Proteomes" id="UP000070444"/>
    </source>
</evidence>
<dbReference type="InterPro" id="IPR005269">
    <property type="entry name" value="LOG"/>
</dbReference>
<sequence length="198" mass="22031">MTVQYICVFCGSSDGTDPKYLQVAREVGTYLAKHNYGLVYGGGRNGIMGTVAKSVSENGGSVISIILKLCAVNDKDNESKGYGEIIEVPDMHTRKALMHSKSVAFLTLPGGYGTLEELLEMTTWGQLGIHSKPVMVLNILELYTPLKTLIYSMVDNGFIKATHKDLIKFIDEVDQIKGTIDDYEHPEDYLNFKWDLKQ</sequence>
<reference evidence="1 2" key="1">
    <citation type="journal article" date="2015" name="Genome Biol. Evol.">
        <title>Phylogenomic analyses indicate that early fungi evolved digesting cell walls of algal ancestors of land plants.</title>
        <authorList>
            <person name="Chang Y."/>
            <person name="Wang S."/>
            <person name="Sekimoto S."/>
            <person name="Aerts A.L."/>
            <person name="Choi C."/>
            <person name="Clum A."/>
            <person name="LaButti K.M."/>
            <person name="Lindquist E.A."/>
            <person name="Yee Ngan C."/>
            <person name="Ohm R.A."/>
            <person name="Salamov A.A."/>
            <person name="Grigoriev I.V."/>
            <person name="Spatafora J.W."/>
            <person name="Berbee M.L."/>
        </authorList>
    </citation>
    <scope>NUCLEOTIDE SEQUENCE [LARGE SCALE GENOMIC DNA]</scope>
    <source>
        <strain evidence="1 2">NRRL 28638</strain>
    </source>
</reference>
<dbReference type="Proteomes" id="UP000070444">
    <property type="component" value="Unassembled WGS sequence"/>
</dbReference>
<dbReference type="AlphaFoldDB" id="A0A137NS08"/>
<dbReference type="OMA" id="MDELWEA"/>
<organism evidence="1 2">
    <name type="scientific">Conidiobolus coronatus (strain ATCC 28846 / CBS 209.66 / NRRL 28638)</name>
    <name type="common">Delacroixia coronata</name>
    <dbReference type="NCBI Taxonomy" id="796925"/>
    <lineage>
        <taxon>Eukaryota</taxon>
        <taxon>Fungi</taxon>
        <taxon>Fungi incertae sedis</taxon>
        <taxon>Zoopagomycota</taxon>
        <taxon>Entomophthoromycotina</taxon>
        <taxon>Entomophthoromycetes</taxon>
        <taxon>Entomophthorales</taxon>
        <taxon>Ancylistaceae</taxon>
        <taxon>Conidiobolus</taxon>
    </lineage>
</organism>
<dbReference type="PANTHER" id="PTHR31223">
    <property type="entry name" value="LOG FAMILY PROTEIN YJL055W"/>
    <property type="match status" value="1"/>
</dbReference>
<dbReference type="PANTHER" id="PTHR31223:SF70">
    <property type="entry name" value="LOG FAMILY PROTEIN YJL055W"/>
    <property type="match status" value="1"/>
</dbReference>
<gene>
    <name evidence="1" type="ORF">CONCODRAFT_12919</name>
</gene>
<evidence type="ECO:0000313" key="1">
    <source>
        <dbReference type="EMBL" id="KXN65472.1"/>
    </source>
</evidence>
<dbReference type="Pfam" id="PF03641">
    <property type="entry name" value="Lysine_decarbox"/>
    <property type="match status" value="1"/>
</dbReference>
<dbReference type="EMBL" id="KQ964873">
    <property type="protein sequence ID" value="KXN65472.1"/>
    <property type="molecule type" value="Genomic_DNA"/>
</dbReference>
<dbReference type="NCBIfam" id="TIGR00730">
    <property type="entry name" value="Rossman fold protein, TIGR00730 family"/>
    <property type="match status" value="1"/>
</dbReference>
<dbReference type="GO" id="GO:0009691">
    <property type="term" value="P:cytokinin biosynthetic process"/>
    <property type="evidence" value="ECO:0007669"/>
    <property type="project" value="InterPro"/>
</dbReference>
<name>A0A137NS08_CONC2</name>
<dbReference type="SUPFAM" id="SSF102405">
    <property type="entry name" value="MCP/YpsA-like"/>
    <property type="match status" value="1"/>
</dbReference>
<dbReference type="STRING" id="796925.A0A137NS08"/>
<dbReference type="GO" id="GO:0016799">
    <property type="term" value="F:hydrolase activity, hydrolyzing N-glycosyl compounds"/>
    <property type="evidence" value="ECO:0007669"/>
    <property type="project" value="TreeGrafter"/>
</dbReference>
<dbReference type="OrthoDB" id="414463at2759"/>
<keyword evidence="2" id="KW-1185">Reference proteome</keyword>
<dbReference type="GO" id="GO:0005829">
    <property type="term" value="C:cytosol"/>
    <property type="evidence" value="ECO:0007669"/>
    <property type="project" value="TreeGrafter"/>
</dbReference>
<accession>A0A137NS08</accession>